<evidence type="ECO:0000313" key="6">
    <source>
        <dbReference type="EMBL" id="MBP2113204.1"/>
    </source>
</evidence>
<gene>
    <name evidence="6" type="ORF">J2Z70_003363</name>
</gene>
<keyword evidence="3" id="KW-0808">Transferase</keyword>
<keyword evidence="7" id="KW-1185">Reference proteome</keyword>
<evidence type="ECO:0000256" key="5">
    <source>
        <dbReference type="ARBA" id="ARBA00022840"/>
    </source>
</evidence>
<comment type="catalytic activity">
    <reaction evidence="1">
        <text>3'-dephospho-CoA + ATP = 2'-(5''-triphospho-alpha-D-ribosyl)-3'-dephospho-CoA + adenine</text>
        <dbReference type="Rhea" id="RHEA:15117"/>
        <dbReference type="ChEBI" id="CHEBI:16708"/>
        <dbReference type="ChEBI" id="CHEBI:30616"/>
        <dbReference type="ChEBI" id="CHEBI:57328"/>
        <dbReference type="ChEBI" id="CHEBI:61378"/>
        <dbReference type="EC" id="2.4.2.52"/>
    </reaction>
</comment>
<comment type="caution">
    <text evidence="6">The sequence shown here is derived from an EMBL/GenBank/DDBJ whole genome shotgun (WGS) entry which is preliminary data.</text>
</comment>
<dbReference type="EC" id="2.4.2.52" evidence="2"/>
<dbReference type="Gene3D" id="1.10.4200.10">
    <property type="entry name" value="Triphosphoribosyl-dephospho-CoA protein"/>
    <property type="match status" value="1"/>
</dbReference>
<evidence type="ECO:0000313" key="7">
    <source>
        <dbReference type="Proteomes" id="UP000773462"/>
    </source>
</evidence>
<keyword evidence="4" id="KW-0547">Nucleotide-binding</keyword>
<name>A0ABS4NT33_9BACL</name>
<keyword evidence="5" id="KW-0067">ATP-binding</keyword>
<evidence type="ECO:0000256" key="1">
    <source>
        <dbReference type="ARBA" id="ARBA00001210"/>
    </source>
</evidence>
<dbReference type="InterPro" id="IPR002736">
    <property type="entry name" value="CitG"/>
</dbReference>
<sequence length="318" mass="34660">MTASGQDTAAWIAETMVYSVLAEVVSWPSPGLVSAVSNGCHADMDIYTFLRSALRIQPYYQEAARLGIEQSGGRTGREDLFRMLQKTGRRAEADMLGATGGVNTHKGTIFLGLILCAAAGMTSQRPTGSAEPQEICRLAGRLAEYPLRAQLADILEETHSASTGGRAYREWGIRGIRGEVIDGFPSILQQGLPALREALQQGADLRTALIHCLLSLMAVVQDTTLLNRNFDRTRIDYTQASALAALDRGSLFTSEGRAYIRNMEEDFRLRSLSPGGSADLLAMTLALHLWTENQGEERVWRTIPLYQPSFATGSASMS</sequence>
<evidence type="ECO:0000256" key="3">
    <source>
        <dbReference type="ARBA" id="ARBA00022679"/>
    </source>
</evidence>
<dbReference type="Proteomes" id="UP000773462">
    <property type="component" value="Unassembled WGS sequence"/>
</dbReference>
<dbReference type="Pfam" id="PF01874">
    <property type="entry name" value="CitG"/>
    <property type="match status" value="1"/>
</dbReference>
<dbReference type="PANTHER" id="PTHR30201">
    <property type="entry name" value="TRIPHOSPHORIBOSYL-DEPHOSPHO-COA SYNTHASE"/>
    <property type="match status" value="1"/>
</dbReference>
<dbReference type="EMBL" id="JAGGLV010000010">
    <property type="protein sequence ID" value="MBP2113204.1"/>
    <property type="molecule type" value="Genomic_DNA"/>
</dbReference>
<protein>
    <recommendedName>
        <fullName evidence="2">triphosphoribosyl-dephospho-CoA synthase</fullName>
        <ecNumber evidence="2">2.4.2.52</ecNumber>
    </recommendedName>
</protein>
<dbReference type="PANTHER" id="PTHR30201:SF2">
    <property type="entry name" value="2-(5''-TRIPHOSPHORIBOSYL)-3'-DEPHOSPHOCOENZYME-A SYNTHASE"/>
    <property type="match status" value="1"/>
</dbReference>
<accession>A0ABS4NT33</accession>
<organism evidence="6 7">
    <name type="scientific">Paenibacillus silagei</name>
    <dbReference type="NCBI Taxonomy" id="1670801"/>
    <lineage>
        <taxon>Bacteria</taxon>
        <taxon>Bacillati</taxon>
        <taxon>Bacillota</taxon>
        <taxon>Bacilli</taxon>
        <taxon>Bacillales</taxon>
        <taxon>Paenibacillaceae</taxon>
        <taxon>Paenibacillus</taxon>
    </lineage>
</organism>
<reference evidence="6 7" key="1">
    <citation type="submission" date="2021-03" db="EMBL/GenBank/DDBJ databases">
        <title>Genomic Encyclopedia of Type Strains, Phase IV (KMG-IV): sequencing the most valuable type-strain genomes for metagenomic binning, comparative biology and taxonomic classification.</title>
        <authorList>
            <person name="Goeker M."/>
        </authorList>
    </citation>
    <scope>NUCLEOTIDE SEQUENCE [LARGE SCALE GENOMIC DNA]</scope>
    <source>
        <strain evidence="6 7">DSM 101953</strain>
    </source>
</reference>
<proteinExistence type="predicted"/>
<evidence type="ECO:0000256" key="2">
    <source>
        <dbReference type="ARBA" id="ARBA00012074"/>
    </source>
</evidence>
<evidence type="ECO:0000256" key="4">
    <source>
        <dbReference type="ARBA" id="ARBA00022741"/>
    </source>
</evidence>
<dbReference type="RefSeq" id="WP_209875012.1">
    <property type="nucleotide sequence ID" value="NZ_JAGGLV010000010.1"/>
</dbReference>